<accession>A0A2N9JLC0</accession>
<dbReference type="EMBL" id="LT985188">
    <property type="protein sequence ID" value="SPD88159.1"/>
    <property type="molecule type" value="Genomic_DNA"/>
</dbReference>
<feature type="region of interest" description="Disordered" evidence="1">
    <location>
        <begin position="1"/>
        <end position="59"/>
    </location>
</feature>
<dbReference type="AlphaFoldDB" id="A0A2N9JLC0"/>
<evidence type="ECO:0000313" key="3">
    <source>
        <dbReference type="Proteomes" id="UP000238164"/>
    </source>
</evidence>
<sequence>MPAPGGPPRATSGHEGRECRAGTPGRSGHPAQSAIDRRGAGGLGRSRARADLGRPHSLTKIPTFAGMTTVRVFPIVRTAGISSVTYRRPSW</sequence>
<gene>
    <name evidence="2" type="ORF">MPLG2_3129</name>
</gene>
<evidence type="ECO:0000256" key="1">
    <source>
        <dbReference type="SAM" id="MobiDB-lite"/>
    </source>
</evidence>
<organism evidence="2 3">
    <name type="scientific">Micropruina glycogenica</name>
    <dbReference type="NCBI Taxonomy" id="75385"/>
    <lineage>
        <taxon>Bacteria</taxon>
        <taxon>Bacillati</taxon>
        <taxon>Actinomycetota</taxon>
        <taxon>Actinomycetes</taxon>
        <taxon>Propionibacteriales</taxon>
        <taxon>Nocardioidaceae</taxon>
        <taxon>Micropruina</taxon>
    </lineage>
</organism>
<dbReference type="Proteomes" id="UP000238164">
    <property type="component" value="Chromosome 1"/>
</dbReference>
<evidence type="ECO:0000313" key="2">
    <source>
        <dbReference type="EMBL" id="SPD88159.1"/>
    </source>
</evidence>
<protein>
    <submittedName>
        <fullName evidence="2">Uncharacterized protein</fullName>
    </submittedName>
</protein>
<keyword evidence="3" id="KW-1185">Reference proteome</keyword>
<reference evidence="2 3" key="1">
    <citation type="submission" date="2018-02" db="EMBL/GenBank/DDBJ databases">
        <authorList>
            <person name="Cohen D.B."/>
            <person name="Kent A.D."/>
        </authorList>
    </citation>
    <scope>NUCLEOTIDE SEQUENCE [LARGE SCALE GENOMIC DNA]</scope>
    <source>
        <strain evidence="2">1</strain>
    </source>
</reference>
<dbReference type="KEGG" id="mgg:MPLG2_3129"/>
<name>A0A2N9JLC0_9ACTN</name>
<proteinExistence type="predicted"/>